<dbReference type="KEGG" id="pcre:NCTC12858_00770"/>
<name>A0A2X4PKS9_9PORP</name>
<dbReference type="Gene3D" id="3.90.1570.30">
    <property type="match status" value="1"/>
</dbReference>
<organism evidence="2 3">
    <name type="scientific">Porphyromonas crevioricanis</name>
    <dbReference type="NCBI Taxonomy" id="393921"/>
    <lineage>
        <taxon>Bacteria</taxon>
        <taxon>Pseudomonadati</taxon>
        <taxon>Bacteroidota</taxon>
        <taxon>Bacteroidia</taxon>
        <taxon>Bacteroidales</taxon>
        <taxon>Porphyromonadaceae</taxon>
        <taxon>Porphyromonas</taxon>
    </lineage>
</organism>
<reference evidence="2 3" key="1">
    <citation type="submission" date="2018-06" db="EMBL/GenBank/DDBJ databases">
        <authorList>
            <consortium name="Pathogen Informatics"/>
            <person name="Doyle S."/>
        </authorList>
    </citation>
    <scope>NUCLEOTIDE SEQUENCE [LARGE SCALE GENOMIC DNA]</scope>
    <source>
        <strain evidence="2 3">NCTC12858</strain>
    </source>
</reference>
<dbReference type="InterPro" id="IPR029464">
    <property type="entry name" value="HSDR_N"/>
</dbReference>
<protein>
    <submittedName>
        <fullName evidence="2">Type I restriction enzyme R protein N terminus (HSDR_N)</fullName>
    </submittedName>
</protein>
<evidence type="ECO:0000259" key="1">
    <source>
        <dbReference type="Pfam" id="PF13588"/>
    </source>
</evidence>
<dbReference type="AlphaFoldDB" id="A0A2X4PKS9"/>
<feature type="domain" description="Type I restriction enzyme R protein N-terminal" evidence="1">
    <location>
        <begin position="36"/>
        <end position="145"/>
    </location>
</feature>
<gene>
    <name evidence="2" type="ORF">NCTC12858_00770</name>
</gene>
<dbReference type="OrthoDB" id="9790377at2"/>
<dbReference type="Proteomes" id="UP000249300">
    <property type="component" value="Chromosome 1"/>
</dbReference>
<evidence type="ECO:0000313" key="3">
    <source>
        <dbReference type="Proteomes" id="UP000249300"/>
    </source>
</evidence>
<dbReference type="RefSeq" id="WP_023936580.1">
    <property type="nucleotide sequence ID" value="NZ_FUXH01000014.1"/>
</dbReference>
<proteinExistence type="predicted"/>
<keyword evidence="3" id="KW-1185">Reference proteome</keyword>
<dbReference type="Pfam" id="PF13588">
    <property type="entry name" value="HSDR_N_2"/>
    <property type="match status" value="1"/>
</dbReference>
<evidence type="ECO:0000313" key="2">
    <source>
        <dbReference type="EMBL" id="SQH72935.1"/>
    </source>
</evidence>
<dbReference type="EMBL" id="LS483447">
    <property type="protein sequence ID" value="SQH72935.1"/>
    <property type="molecule type" value="Genomic_DNA"/>
</dbReference>
<accession>A0A2X4PKS9</accession>
<sequence length="167" mass="19052">MNTLNLPPCDLRLREEDGGRLYVFDPLRGKYVRFTPEEEVRQRFVQHLITDMGYPPGLLANEFEIEVGRVKKRCDTVVFDSSLKPLLIVEYKAPRVSIGEAVVRQAVQYNYSCRVPYIVLSNGLAHVAFAIDYATNSVKPLDHIPSYTELQRERRDDSSGSSTKLSE</sequence>